<dbReference type="PANTHER" id="PTHR30191:SF0">
    <property type="entry name" value="FORMATE ACETYLTRANSFERASE 1"/>
    <property type="match status" value="1"/>
</dbReference>
<evidence type="ECO:0000313" key="2">
    <source>
        <dbReference type="EMBL" id="SUG48463.1"/>
    </source>
</evidence>
<feature type="domain" description="PFL" evidence="1">
    <location>
        <begin position="1"/>
        <end position="306"/>
    </location>
</feature>
<organism evidence="2 3">
    <name type="scientific">Salmonella enterica subsp. arizonae</name>
    <dbReference type="NCBI Taxonomy" id="59203"/>
    <lineage>
        <taxon>Bacteria</taxon>
        <taxon>Pseudomonadati</taxon>
        <taxon>Pseudomonadota</taxon>
        <taxon>Gammaproteobacteria</taxon>
        <taxon>Enterobacterales</taxon>
        <taxon>Enterobacteriaceae</taxon>
        <taxon>Salmonella</taxon>
    </lineage>
</organism>
<proteinExistence type="predicted"/>
<dbReference type="GO" id="GO:0005829">
    <property type="term" value="C:cytosol"/>
    <property type="evidence" value="ECO:0007669"/>
    <property type="project" value="TreeGrafter"/>
</dbReference>
<reference evidence="2 3" key="1">
    <citation type="submission" date="2018-06" db="EMBL/GenBank/DDBJ databases">
        <authorList>
            <consortium name="Pathogen Informatics"/>
            <person name="Doyle S."/>
        </authorList>
    </citation>
    <scope>NUCLEOTIDE SEQUENCE [LARGE SCALE GENOMIC DNA]</scope>
    <source>
        <strain evidence="2 3">NCTC8297</strain>
    </source>
</reference>
<dbReference type="EMBL" id="UGXG01000002">
    <property type="protein sequence ID" value="SUG48463.1"/>
    <property type="molecule type" value="Genomic_DNA"/>
</dbReference>
<evidence type="ECO:0000313" key="3">
    <source>
        <dbReference type="Proteomes" id="UP000254741"/>
    </source>
</evidence>
<dbReference type="PANTHER" id="PTHR30191">
    <property type="entry name" value="FORMATE ACETYLTRANSFERASE"/>
    <property type="match status" value="1"/>
</dbReference>
<dbReference type="Proteomes" id="UP000254741">
    <property type="component" value="Unassembled WGS sequence"/>
</dbReference>
<sequence length="306" mass="34701">MVEGSCKAYNRELDPMLKKIFTEYRKTHNQGVFDVYTPDILRCRKSGVLTGLPDAYGRGRIIGDYRRVALYGIDYLMKDKFAQFTSLQSDLENGVNLEATIRLREEIAEQHRALGQIKEMAAKYGCDISGPATNAQEAIQWTYFGYLAAVKSQNGAAMSFGRVSTFLDVYIERDLKAGKITEQDAQEMIDHLVMKLRMVRFLRTPEYDELFSGDPIWATESIGGMGVDGRTLVTKNSFRFLNTLYTMGPSPEPNITVLWSEKLPLNFKKFAAKVSIDTSSLQYENDDLMRPDFNNDDYAIACCVSR</sequence>
<keyword evidence="2" id="KW-0012">Acyltransferase</keyword>
<dbReference type="InterPro" id="IPR050244">
    <property type="entry name" value="Auton_GlycylRad_Cofactor"/>
</dbReference>
<accession>A0A379TDS7</accession>
<name>A0A379TDS7_SALER</name>
<dbReference type="Pfam" id="PF02901">
    <property type="entry name" value="PFL-like"/>
    <property type="match status" value="1"/>
</dbReference>
<dbReference type="PROSITE" id="PS51554">
    <property type="entry name" value="PFL"/>
    <property type="match status" value="1"/>
</dbReference>
<dbReference type="SUPFAM" id="SSF51998">
    <property type="entry name" value="PFL-like glycyl radical enzymes"/>
    <property type="match status" value="1"/>
</dbReference>
<evidence type="ECO:0000259" key="1">
    <source>
        <dbReference type="PROSITE" id="PS51554"/>
    </source>
</evidence>
<dbReference type="GO" id="GO:0008861">
    <property type="term" value="F:formate C-acetyltransferase activity"/>
    <property type="evidence" value="ECO:0007669"/>
    <property type="project" value="UniProtKB-EC"/>
</dbReference>
<keyword evidence="2" id="KW-0808">Transferase</keyword>
<dbReference type="AlphaFoldDB" id="A0A379TDS7"/>
<gene>
    <name evidence="2" type="primary">pflB_2</name>
    <name evidence="2" type="ORF">NCTC8297_03764</name>
</gene>
<protein>
    <submittedName>
        <fullName evidence="2">Formate acetyltransferase 1</fullName>
        <ecNumber evidence="2">2.3.1.54</ecNumber>
    </submittedName>
</protein>
<dbReference type="Gene3D" id="3.20.70.20">
    <property type="match status" value="1"/>
</dbReference>
<dbReference type="EC" id="2.3.1.54" evidence="2"/>
<dbReference type="InterPro" id="IPR004184">
    <property type="entry name" value="PFL_dom"/>
</dbReference>